<gene>
    <name evidence="1" type="ORF">CEXT_12961</name>
</gene>
<proteinExistence type="predicted"/>
<sequence>MFRKGSCADSRHLTYGLSCSSVDRAPIRHFSTPHLKTADQMGRQTLWSADKETRKSEAFEVTGSIGNYTSRRRFSVLFFFFKNGEDV</sequence>
<reference evidence="1 2" key="1">
    <citation type="submission" date="2021-06" db="EMBL/GenBank/DDBJ databases">
        <title>Caerostris extrusa draft genome.</title>
        <authorList>
            <person name="Kono N."/>
            <person name="Arakawa K."/>
        </authorList>
    </citation>
    <scope>NUCLEOTIDE SEQUENCE [LARGE SCALE GENOMIC DNA]</scope>
</reference>
<name>A0AAV4V9V9_CAEEX</name>
<evidence type="ECO:0000313" key="2">
    <source>
        <dbReference type="Proteomes" id="UP001054945"/>
    </source>
</evidence>
<dbReference type="Proteomes" id="UP001054945">
    <property type="component" value="Unassembled WGS sequence"/>
</dbReference>
<comment type="caution">
    <text evidence="1">The sequence shown here is derived from an EMBL/GenBank/DDBJ whole genome shotgun (WGS) entry which is preliminary data.</text>
</comment>
<keyword evidence="2" id="KW-1185">Reference proteome</keyword>
<dbReference type="AlphaFoldDB" id="A0AAV4V9V9"/>
<evidence type="ECO:0000313" key="1">
    <source>
        <dbReference type="EMBL" id="GIY67131.1"/>
    </source>
</evidence>
<accession>A0AAV4V9V9</accession>
<organism evidence="1 2">
    <name type="scientific">Caerostris extrusa</name>
    <name type="common">Bark spider</name>
    <name type="synonym">Caerostris bankana</name>
    <dbReference type="NCBI Taxonomy" id="172846"/>
    <lineage>
        <taxon>Eukaryota</taxon>
        <taxon>Metazoa</taxon>
        <taxon>Ecdysozoa</taxon>
        <taxon>Arthropoda</taxon>
        <taxon>Chelicerata</taxon>
        <taxon>Arachnida</taxon>
        <taxon>Araneae</taxon>
        <taxon>Araneomorphae</taxon>
        <taxon>Entelegynae</taxon>
        <taxon>Araneoidea</taxon>
        <taxon>Araneidae</taxon>
        <taxon>Caerostris</taxon>
    </lineage>
</organism>
<dbReference type="EMBL" id="BPLR01014205">
    <property type="protein sequence ID" value="GIY67131.1"/>
    <property type="molecule type" value="Genomic_DNA"/>
</dbReference>
<protein>
    <submittedName>
        <fullName evidence="1">Uncharacterized protein</fullName>
    </submittedName>
</protein>